<dbReference type="HOGENOM" id="CLU_958466_0_0_2"/>
<evidence type="ECO:0000313" key="1">
    <source>
        <dbReference type="EMBL" id="AGK61810.1"/>
    </source>
</evidence>
<keyword evidence="2" id="KW-1185">Reference proteome</keyword>
<name>N0BNC2_9EURY</name>
<dbReference type="GeneID" id="15393476"/>
<dbReference type="KEGG" id="ast:Asulf_01841"/>
<dbReference type="STRING" id="387631.Asulf_01841"/>
<organism evidence="1 2">
    <name type="scientific">Archaeoglobus sulfaticallidus PM70-1</name>
    <dbReference type="NCBI Taxonomy" id="387631"/>
    <lineage>
        <taxon>Archaea</taxon>
        <taxon>Methanobacteriati</taxon>
        <taxon>Methanobacteriota</taxon>
        <taxon>Archaeoglobi</taxon>
        <taxon>Archaeoglobales</taxon>
        <taxon>Archaeoglobaceae</taxon>
        <taxon>Archaeoglobus</taxon>
    </lineage>
</organism>
<proteinExistence type="predicted"/>
<dbReference type="AlphaFoldDB" id="N0BNC2"/>
<sequence length="298" mass="33590">MVKKMESKGARILALMLALIMIGSVLAYSAKQMAGSPKRELKYELPDNFKGYVSSIPDGAGEVIYLNFNSADEQLSSYLKNILSSNMNYKFFSHIRFSHDVEKALIAMYPSAFPDLLFLINVNKTKVFFTHESVESYGDYSIELNKGVALVDQISPCVFGTVNIVSKTLDVVSTKNGSLNDSVGSYIQKLPDDDYNLVLMFRGEAAKSLTKTPDLMDFYLSAYRINKTANMYEKVVIINFLKNAFFVESNKTEYYNYTNYGEGLSMAVMMDTNFTKLLSAEPEMRIIEIKPVEVNETK</sequence>
<dbReference type="EMBL" id="CP005290">
    <property type="protein sequence ID" value="AGK61810.1"/>
    <property type="molecule type" value="Genomic_DNA"/>
</dbReference>
<dbReference type="Proteomes" id="UP000013307">
    <property type="component" value="Chromosome"/>
</dbReference>
<dbReference type="RefSeq" id="WP_015591408.1">
    <property type="nucleotide sequence ID" value="NC_021169.1"/>
</dbReference>
<dbReference type="eggNOG" id="arCOG04912">
    <property type="taxonomic scope" value="Archaea"/>
</dbReference>
<gene>
    <name evidence="1" type="ORF">Asulf_01841</name>
</gene>
<reference evidence="1 2" key="1">
    <citation type="journal article" date="2013" name="Genome Announc.">
        <title>Complete Genome Sequence of the Thermophilic and Facultatively Chemolithoautotrophic Sulfate Reducer Archaeoglobus sulfaticallidus Strain PM70-1T.</title>
        <authorList>
            <person name="Stokke R."/>
            <person name="Hocking W.P."/>
            <person name="Steinsbu B.O."/>
            <person name="Steen I.H."/>
        </authorList>
    </citation>
    <scope>NUCLEOTIDE SEQUENCE [LARGE SCALE GENOMIC DNA]</scope>
    <source>
        <strain evidence="1">PM70-1</strain>
    </source>
</reference>
<protein>
    <submittedName>
        <fullName evidence="1">Uncharacterized protein</fullName>
    </submittedName>
</protein>
<dbReference type="OrthoDB" id="50519at2157"/>
<evidence type="ECO:0000313" key="2">
    <source>
        <dbReference type="Proteomes" id="UP000013307"/>
    </source>
</evidence>
<accession>N0BNC2</accession>